<organism evidence="6 7">
    <name type="scientific">Bowmanella pacifica</name>
    <dbReference type="NCBI Taxonomy" id="502051"/>
    <lineage>
        <taxon>Bacteria</taxon>
        <taxon>Pseudomonadati</taxon>
        <taxon>Pseudomonadota</taxon>
        <taxon>Gammaproteobacteria</taxon>
        <taxon>Alteromonadales</taxon>
        <taxon>Alteromonadaceae</taxon>
        <taxon>Bowmanella</taxon>
    </lineage>
</organism>
<dbReference type="GO" id="GO:0046872">
    <property type="term" value="F:metal ion binding"/>
    <property type="evidence" value="ECO:0007669"/>
    <property type="project" value="UniProtKB-KW"/>
</dbReference>
<dbReference type="PANTHER" id="PTHR36438:SF1">
    <property type="entry name" value="IRON-SULFUR CLUSTER REPAIR PROTEIN YTFE"/>
    <property type="match status" value="1"/>
</dbReference>
<evidence type="ECO:0000313" key="7">
    <source>
        <dbReference type="Proteomes" id="UP000606935"/>
    </source>
</evidence>
<gene>
    <name evidence="6" type="primary">ytfE</name>
    <name evidence="6" type="ORF">GCM10010982_24160</name>
</gene>
<comment type="subcellular location">
    <subcellularLocation>
        <location evidence="1">Cytoplasm</location>
    </subcellularLocation>
</comment>
<evidence type="ECO:0000256" key="1">
    <source>
        <dbReference type="ARBA" id="ARBA00004496"/>
    </source>
</evidence>
<keyword evidence="3" id="KW-0479">Metal-binding</keyword>
<evidence type="ECO:0000259" key="5">
    <source>
        <dbReference type="Pfam" id="PF01814"/>
    </source>
</evidence>
<dbReference type="PANTHER" id="PTHR36438">
    <property type="entry name" value="IRON-SULFUR CLUSTER REPAIR PROTEIN YTFE"/>
    <property type="match status" value="1"/>
</dbReference>
<keyword evidence="7" id="KW-1185">Reference proteome</keyword>
<name>A0A917YZ84_9ALTE</name>
<sequence>MEMLYQSLGNLATQIAGATRVFHHYKLDFCCGGHRTLAEALHKKGLDAEPIVAELTRLSEKSETANNWASASNQALIAHILERFHAKHRIQLPELIRLARRVEQVHAESLDCPTGLAEHLEKMQLELENHMMKEEQILFPMLSSGMRPTGPITVMQEEHLEHGEALEQMLVLAHELELPPGACNTWTALYLGLRELKEDLMDHIHLENNILFVDRSSGEGSCCGSCH</sequence>
<keyword evidence="4" id="KW-0408">Iron</keyword>
<dbReference type="Pfam" id="PF04405">
    <property type="entry name" value="ScdA_N"/>
    <property type="match status" value="1"/>
</dbReference>
<dbReference type="Pfam" id="PF01814">
    <property type="entry name" value="Hemerythrin"/>
    <property type="match status" value="1"/>
</dbReference>
<dbReference type="RefSeq" id="WP_188695248.1">
    <property type="nucleotide sequence ID" value="NZ_BMLS01000003.1"/>
</dbReference>
<evidence type="ECO:0000256" key="4">
    <source>
        <dbReference type="ARBA" id="ARBA00023004"/>
    </source>
</evidence>
<evidence type="ECO:0000256" key="2">
    <source>
        <dbReference type="ARBA" id="ARBA00022490"/>
    </source>
</evidence>
<dbReference type="GO" id="GO:0005737">
    <property type="term" value="C:cytoplasm"/>
    <property type="evidence" value="ECO:0007669"/>
    <property type="project" value="UniProtKB-SubCell"/>
</dbReference>
<dbReference type="AlphaFoldDB" id="A0A917YZ84"/>
<keyword evidence="2" id="KW-0963">Cytoplasm</keyword>
<dbReference type="Gene3D" id="1.20.120.520">
    <property type="entry name" value="nmb1532 protein domain like"/>
    <property type="match status" value="1"/>
</dbReference>
<comment type="caution">
    <text evidence="6">The sequence shown here is derived from an EMBL/GenBank/DDBJ whole genome shotgun (WGS) entry which is preliminary data.</text>
</comment>
<protein>
    <submittedName>
        <fullName evidence="6">Iron-sulfur cluster repair protein YtfE</fullName>
    </submittedName>
</protein>
<dbReference type="NCBIfam" id="NF008221">
    <property type="entry name" value="PRK10992.1"/>
    <property type="match status" value="1"/>
</dbReference>
<dbReference type="InterPro" id="IPR019903">
    <property type="entry name" value="RIC_family"/>
</dbReference>
<feature type="domain" description="Hemerythrin-like" evidence="5">
    <location>
        <begin position="77"/>
        <end position="212"/>
    </location>
</feature>
<reference evidence="6" key="1">
    <citation type="journal article" date="2014" name="Int. J. Syst. Evol. Microbiol.">
        <title>Complete genome sequence of Corynebacterium casei LMG S-19264T (=DSM 44701T), isolated from a smear-ripened cheese.</title>
        <authorList>
            <consortium name="US DOE Joint Genome Institute (JGI-PGF)"/>
            <person name="Walter F."/>
            <person name="Albersmeier A."/>
            <person name="Kalinowski J."/>
            <person name="Ruckert C."/>
        </authorList>
    </citation>
    <scope>NUCLEOTIDE SEQUENCE</scope>
    <source>
        <strain evidence="6">CGMCC 1.7086</strain>
    </source>
</reference>
<evidence type="ECO:0000313" key="6">
    <source>
        <dbReference type="EMBL" id="GGO70498.1"/>
    </source>
</evidence>
<dbReference type="InterPro" id="IPR012312">
    <property type="entry name" value="Hemerythrin-like"/>
</dbReference>
<accession>A0A917YZ84</accession>
<dbReference type="EMBL" id="BMLS01000003">
    <property type="protein sequence ID" value="GGO70498.1"/>
    <property type="molecule type" value="Genomic_DNA"/>
</dbReference>
<proteinExistence type="predicted"/>
<reference evidence="6" key="2">
    <citation type="submission" date="2020-09" db="EMBL/GenBank/DDBJ databases">
        <authorList>
            <person name="Sun Q."/>
            <person name="Zhou Y."/>
        </authorList>
    </citation>
    <scope>NUCLEOTIDE SEQUENCE</scope>
    <source>
        <strain evidence="6">CGMCC 1.7086</strain>
    </source>
</reference>
<dbReference type="Proteomes" id="UP000606935">
    <property type="component" value="Unassembled WGS sequence"/>
</dbReference>
<dbReference type="NCBIfam" id="TIGR03652">
    <property type="entry name" value="FeS_repair_RIC"/>
    <property type="match status" value="1"/>
</dbReference>
<evidence type="ECO:0000256" key="3">
    <source>
        <dbReference type="ARBA" id="ARBA00022723"/>
    </source>
</evidence>